<dbReference type="Gene3D" id="3.30.470.20">
    <property type="entry name" value="ATP-grasp fold, B domain"/>
    <property type="match status" value="1"/>
</dbReference>
<comment type="cofactor">
    <cofactor evidence="2">
        <name>Mg(2+)</name>
        <dbReference type="ChEBI" id="CHEBI:18420"/>
    </cofactor>
</comment>
<feature type="domain" description="ATP-grasp" evidence="14">
    <location>
        <begin position="107"/>
        <end position="313"/>
    </location>
</feature>
<dbReference type="PROSITE" id="PS00184">
    <property type="entry name" value="GARS"/>
    <property type="match status" value="1"/>
</dbReference>
<evidence type="ECO:0000256" key="11">
    <source>
        <dbReference type="ARBA" id="ARBA00042864"/>
    </source>
</evidence>
<evidence type="ECO:0000313" key="16">
    <source>
        <dbReference type="Proteomes" id="UP000598633"/>
    </source>
</evidence>
<dbReference type="Proteomes" id="UP000598633">
    <property type="component" value="Unassembled WGS sequence"/>
</dbReference>
<organism evidence="15 16">
    <name type="scientific">Candidatus Sulfomarinibacter kjeldsenii</name>
    <dbReference type="NCBI Taxonomy" id="2885994"/>
    <lineage>
        <taxon>Bacteria</taxon>
        <taxon>Pseudomonadati</taxon>
        <taxon>Acidobacteriota</taxon>
        <taxon>Thermoanaerobaculia</taxon>
        <taxon>Thermoanaerobaculales</taxon>
        <taxon>Candidatus Sulfomarinibacteraceae</taxon>
        <taxon>Candidatus Sulfomarinibacter</taxon>
    </lineage>
</organism>
<comment type="cofactor">
    <cofactor evidence="1">
        <name>Mn(2+)</name>
        <dbReference type="ChEBI" id="CHEBI:29035"/>
    </cofactor>
</comment>
<evidence type="ECO:0000256" key="10">
    <source>
        <dbReference type="ARBA" id="ARBA00042242"/>
    </source>
</evidence>
<dbReference type="InterPro" id="IPR037123">
    <property type="entry name" value="PRibGlycinamide_synth_C_sf"/>
</dbReference>
<evidence type="ECO:0000256" key="2">
    <source>
        <dbReference type="ARBA" id="ARBA00001946"/>
    </source>
</evidence>
<protein>
    <recommendedName>
        <fullName evidence="4 12">Phosphoribosylamine--glycine ligase</fullName>
        <ecNumber evidence="4 12">6.3.4.13</ecNumber>
    </recommendedName>
    <alternativeName>
        <fullName evidence="12">GARS</fullName>
    </alternativeName>
    <alternativeName>
        <fullName evidence="10 12">Glycinamide ribonucleotide synthetase</fullName>
    </alternativeName>
    <alternativeName>
        <fullName evidence="11 12">Phosphoribosylglycinamide synthetase</fullName>
    </alternativeName>
</protein>
<evidence type="ECO:0000256" key="6">
    <source>
        <dbReference type="ARBA" id="ARBA00022741"/>
    </source>
</evidence>
<comment type="caution">
    <text evidence="15">The sequence shown here is derived from an EMBL/GenBank/DDBJ whole genome shotgun (WGS) entry which is preliminary data.</text>
</comment>
<dbReference type="GO" id="GO:0004637">
    <property type="term" value="F:phosphoribosylamine-glycine ligase activity"/>
    <property type="evidence" value="ECO:0007669"/>
    <property type="project" value="UniProtKB-UniRule"/>
</dbReference>
<dbReference type="Pfam" id="PF02844">
    <property type="entry name" value="GARS_N"/>
    <property type="match status" value="1"/>
</dbReference>
<evidence type="ECO:0000313" key="15">
    <source>
        <dbReference type="EMBL" id="MBD3871143.1"/>
    </source>
</evidence>
<gene>
    <name evidence="12 15" type="primary">purD</name>
    <name evidence="15" type="ORF">IFJ97_07285</name>
</gene>
<dbReference type="PANTHER" id="PTHR43472">
    <property type="entry name" value="PHOSPHORIBOSYLAMINE--GLYCINE LIGASE"/>
    <property type="match status" value="1"/>
</dbReference>
<dbReference type="InterPro" id="IPR020561">
    <property type="entry name" value="PRibGlycinamid_synth_ATP-grasp"/>
</dbReference>
<evidence type="ECO:0000256" key="12">
    <source>
        <dbReference type="HAMAP-Rule" id="MF_00138"/>
    </source>
</evidence>
<dbReference type="GO" id="GO:0006189">
    <property type="term" value="P:'de novo' IMP biosynthetic process"/>
    <property type="evidence" value="ECO:0007669"/>
    <property type="project" value="UniProtKB-UniRule"/>
</dbReference>
<dbReference type="HAMAP" id="MF_00138">
    <property type="entry name" value="GARS"/>
    <property type="match status" value="1"/>
</dbReference>
<dbReference type="EC" id="6.3.4.13" evidence="4 12"/>
<dbReference type="AlphaFoldDB" id="A0A8J7CNU1"/>
<dbReference type="GO" id="GO:0009113">
    <property type="term" value="P:purine nucleobase biosynthetic process"/>
    <property type="evidence" value="ECO:0007669"/>
    <property type="project" value="InterPro"/>
</dbReference>
<dbReference type="InterPro" id="IPR013815">
    <property type="entry name" value="ATP_grasp_subdomain_1"/>
</dbReference>
<dbReference type="PANTHER" id="PTHR43472:SF1">
    <property type="entry name" value="PHOSPHORIBOSYLAMINE--GLYCINE LIGASE, CHLOROPLASTIC"/>
    <property type="match status" value="1"/>
</dbReference>
<dbReference type="NCBIfam" id="TIGR00877">
    <property type="entry name" value="purD"/>
    <property type="match status" value="1"/>
</dbReference>
<keyword evidence="5 12" id="KW-0436">Ligase</keyword>
<evidence type="ECO:0000256" key="9">
    <source>
        <dbReference type="ARBA" id="ARBA00038345"/>
    </source>
</evidence>
<keyword evidence="7 12" id="KW-0658">Purine biosynthesis</keyword>
<comment type="pathway">
    <text evidence="3 12">Purine metabolism; IMP biosynthesis via de novo pathway; N(1)-(5-phospho-D-ribosyl)glycinamide from 5-phospho-alpha-D-ribose 1-diphosphate: step 2/2.</text>
</comment>
<proteinExistence type="inferred from homology"/>
<dbReference type="Gene3D" id="3.40.50.20">
    <property type="match status" value="1"/>
</dbReference>
<comment type="catalytic activity">
    <reaction evidence="12">
        <text>5-phospho-beta-D-ribosylamine + glycine + ATP = N(1)-(5-phospho-beta-D-ribosyl)glycinamide + ADP + phosphate + H(+)</text>
        <dbReference type="Rhea" id="RHEA:17453"/>
        <dbReference type="ChEBI" id="CHEBI:15378"/>
        <dbReference type="ChEBI" id="CHEBI:30616"/>
        <dbReference type="ChEBI" id="CHEBI:43474"/>
        <dbReference type="ChEBI" id="CHEBI:57305"/>
        <dbReference type="ChEBI" id="CHEBI:58681"/>
        <dbReference type="ChEBI" id="CHEBI:143788"/>
        <dbReference type="ChEBI" id="CHEBI:456216"/>
        <dbReference type="EC" id="6.3.4.13"/>
    </reaction>
</comment>
<dbReference type="InterPro" id="IPR020559">
    <property type="entry name" value="PRibGlycinamide_synth_CS"/>
</dbReference>
<name>A0A8J7CNU1_9BACT</name>
<dbReference type="GO" id="GO:0005524">
    <property type="term" value="F:ATP binding"/>
    <property type="evidence" value="ECO:0007669"/>
    <property type="project" value="UniProtKB-UniRule"/>
</dbReference>
<dbReference type="InterPro" id="IPR020562">
    <property type="entry name" value="PRibGlycinamide_synth_N"/>
</dbReference>
<evidence type="ECO:0000256" key="4">
    <source>
        <dbReference type="ARBA" id="ARBA00013255"/>
    </source>
</evidence>
<comment type="similarity">
    <text evidence="9 12">Belongs to the GARS family.</text>
</comment>
<evidence type="ECO:0000256" key="13">
    <source>
        <dbReference type="PROSITE-ProRule" id="PRU00409"/>
    </source>
</evidence>
<reference evidence="15 16" key="1">
    <citation type="submission" date="2020-08" db="EMBL/GenBank/DDBJ databases">
        <title>Acidobacteriota in marine sediments use diverse sulfur dissimilation pathways.</title>
        <authorList>
            <person name="Wasmund K."/>
        </authorList>
    </citation>
    <scope>NUCLEOTIDE SEQUENCE [LARGE SCALE GENOMIC DNA]</scope>
    <source>
        <strain evidence="15">MAG AM3-A</strain>
    </source>
</reference>
<evidence type="ECO:0000256" key="1">
    <source>
        <dbReference type="ARBA" id="ARBA00001936"/>
    </source>
</evidence>
<dbReference type="SMART" id="SM01210">
    <property type="entry name" value="GARS_C"/>
    <property type="match status" value="1"/>
</dbReference>
<dbReference type="InterPro" id="IPR016185">
    <property type="entry name" value="PreATP-grasp_dom_sf"/>
</dbReference>
<dbReference type="InterPro" id="IPR020560">
    <property type="entry name" value="PRibGlycinamide_synth_C-dom"/>
</dbReference>
<accession>A0A8J7CNU1</accession>
<dbReference type="FunFam" id="3.90.600.10:FF:000001">
    <property type="entry name" value="Trifunctional purine biosynthetic protein adenosine-3"/>
    <property type="match status" value="1"/>
</dbReference>
<evidence type="ECO:0000256" key="8">
    <source>
        <dbReference type="ARBA" id="ARBA00022840"/>
    </source>
</evidence>
<dbReference type="SMART" id="SM01209">
    <property type="entry name" value="GARS_A"/>
    <property type="match status" value="1"/>
</dbReference>
<dbReference type="Pfam" id="PF01071">
    <property type="entry name" value="GARS_A"/>
    <property type="match status" value="1"/>
</dbReference>
<evidence type="ECO:0000259" key="14">
    <source>
        <dbReference type="PROSITE" id="PS50975"/>
    </source>
</evidence>
<dbReference type="EMBL" id="JACXWA010000120">
    <property type="protein sequence ID" value="MBD3871143.1"/>
    <property type="molecule type" value="Genomic_DNA"/>
</dbReference>
<dbReference type="Pfam" id="PF02843">
    <property type="entry name" value="GARS_C"/>
    <property type="match status" value="1"/>
</dbReference>
<dbReference type="SUPFAM" id="SSF51246">
    <property type="entry name" value="Rudiment single hybrid motif"/>
    <property type="match status" value="1"/>
</dbReference>
<dbReference type="InterPro" id="IPR011761">
    <property type="entry name" value="ATP-grasp"/>
</dbReference>
<dbReference type="InterPro" id="IPR011054">
    <property type="entry name" value="Rudment_hybrid_motif"/>
</dbReference>
<dbReference type="UniPathway" id="UPA00074">
    <property type="reaction ID" value="UER00125"/>
</dbReference>
<sequence length="426" mass="45273">MRVLVLGSGAREHAIVHALRRSPGVSDVFAAPGNPGIAQAADLLPLSANDLPGVAEAARDFRIDVTIVGPEVPLAMGVCDEFYRRGLRLFGPRRAAAELESSKVFAKEFCQRHDIPTAKATVVRSSDEAVAAARDLGMPVVFKADGLAAGKGVLMIRNDDDLEQAIDEFFNQRRFGDAGDRVLVEECLEGDEVSYMVISDGTRMVPVATSHDYKRAGENDEGPNTGGMGAHSPALVIPPGTSKLILESVVRPTIAGMAAEGREYRGVLYAGLMVTSDGPKVLEFNCRLGDPETQATFLRLDDNFAEIARDASEGVLKTGGLNWRKEAVACVVLAAEGYPGNPRKGDEITGINEAMALSGVTVYHAGTRLEDGCLTTSGGRVLSVCGRGPTLSDALDTAYEGVSKISFDGMWYRSDIGRDTLAKLGT</sequence>
<dbReference type="PROSITE" id="PS50975">
    <property type="entry name" value="ATP_GRASP"/>
    <property type="match status" value="1"/>
</dbReference>
<dbReference type="InterPro" id="IPR000115">
    <property type="entry name" value="PRibGlycinamide_synth"/>
</dbReference>
<dbReference type="SUPFAM" id="SSF52440">
    <property type="entry name" value="PreATP-grasp domain"/>
    <property type="match status" value="1"/>
</dbReference>
<keyword evidence="6 13" id="KW-0547">Nucleotide-binding</keyword>
<dbReference type="Gene3D" id="3.30.1490.20">
    <property type="entry name" value="ATP-grasp fold, A domain"/>
    <property type="match status" value="1"/>
</dbReference>
<evidence type="ECO:0000256" key="3">
    <source>
        <dbReference type="ARBA" id="ARBA00005174"/>
    </source>
</evidence>
<dbReference type="SUPFAM" id="SSF56059">
    <property type="entry name" value="Glutathione synthetase ATP-binding domain-like"/>
    <property type="match status" value="1"/>
</dbReference>
<keyword evidence="8 13" id="KW-0067">ATP-binding</keyword>
<dbReference type="Gene3D" id="3.90.600.10">
    <property type="entry name" value="Phosphoribosylglycinamide synthetase, C-terminal domain"/>
    <property type="match status" value="1"/>
</dbReference>
<evidence type="ECO:0000256" key="7">
    <source>
        <dbReference type="ARBA" id="ARBA00022755"/>
    </source>
</evidence>
<dbReference type="GO" id="GO:0046872">
    <property type="term" value="F:metal ion binding"/>
    <property type="evidence" value="ECO:0007669"/>
    <property type="project" value="InterPro"/>
</dbReference>
<evidence type="ECO:0000256" key="5">
    <source>
        <dbReference type="ARBA" id="ARBA00022598"/>
    </source>
</evidence>